<protein>
    <submittedName>
        <fullName evidence="1">Uncharacterized protein</fullName>
    </submittedName>
</protein>
<proteinExistence type="predicted"/>
<evidence type="ECO:0000313" key="2">
    <source>
        <dbReference type="Proteomes" id="UP001449657"/>
    </source>
</evidence>
<reference evidence="1 2" key="1">
    <citation type="submission" date="2024-03" db="EMBL/GenBank/DDBJ databases">
        <title>Chitinophaga caseinilytica sp. nov., a casein hydrolysing bacterium isolated from forest soil.</title>
        <authorList>
            <person name="Lee D.S."/>
            <person name="Han D.M."/>
            <person name="Baek J.H."/>
            <person name="Choi D.G."/>
            <person name="Jeon J.H."/>
            <person name="Jeon C.O."/>
        </authorList>
    </citation>
    <scope>NUCLEOTIDE SEQUENCE [LARGE SCALE GENOMIC DNA]</scope>
    <source>
        <strain evidence="1 2">KACC 19118</strain>
    </source>
</reference>
<dbReference type="InterPro" id="IPR029033">
    <property type="entry name" value="His_PPase_superfam"/>
</dbReference>
<dbReference type="Proteomes" id="UP001449657">
    <property type="component" value="Chromosome"/>
</dbReference>
<dbReference type="RefSeq" id="WP_341839511.1">
    <property type="nucleotide sequence ID" value="NZ_CP149792.1"/>
</dbReference>
<organism evidence="1 2">
    <name type="scientific">Chitinophaga caseinilytica</name>
    <dbReference type="NCBI Taxonomy" id="2267521"/>
    <lineage>
        <taxon>Bacteria</taxon>
        <taxon>Pseudomonadati</taxon>
        <taxon>Bacteroidota</taxon>
        <taxon>Chitinophagia</taxon>
        <taxon>Chitinophagales</taxon>
        <taxon>Chitinophagaceae</taxon>
        <taxon>Chitinophaga</taxon>
    </lineage>
</organism>
<sequence>MIKTILMTLVLGASPPDPGPGRAPTTVIFVNCAEQEQGQLTATGRDQAGLLVNFLESEKISAVYAPFNPCLVETVKPLAASKGQEVTYFRDACDDDEPVMEHILDVMLEKNAGKTIVVCAKAGSIEKMSKMLGIKKNSLKPNTGAFGEVLIVNILYKGEAVAQKLNMNFQKKV</sequence>
<gene>
    <name evidence="1" type="ORF">WJU22_17760</name>
</gene>
<evidence type="ECO:0000313" key="1">
    <source>
        <dbReference type="EMBL" id="WZN44744.1"/>
    </source>
</evidence>
<name>A0ABZ2YZ27_9BACT</name>
<dbReference type="EMBL" id="CP150096">
    <property type="protein sequence ID" value="WZN44744.1"/>
    <property type="molecule type" value="Genomic_DNA"/>
</dbReference>
<dbReference type="Gene3D" id="3.40.50.1240">
    <property type="entry name" value="Phosphoglycerate mutase-like"/>
    <property type="match status" value="1"/>
</dbReference>
<keyword evidence="2" id="KW-1185">Reference proteome</keyword>
<accession>A0ABZ2YZ27</accession>